<name>A0A915K3G4_ROMCU</name>
<organism evidence="2 3">
    <name type="scientific">Romanomermis culicivorax</name>
    <name type="common">Nematode worm</name>
    <dbReference type="NCBI Taxonomy" id="13658"/>
    <lineage>
        <taxon>Eukaryota</taxon>
        <taxon>Metazoa</taxon>
        <taxon>Ecdysozoa</taxon>
        <taxon>Nematoda</taxon>
        <taxon>Enoplea</taxon>
        <taxon>Dorylaimia</taxon>
        <taxon>Mermithida</taxon>
        <taxon>Mermithoidea</taxon>
        <taxon>Mermithidae</taxon>
        <taxon>Romanomermis</taxon>
    </lineage>
</organism>
<dbReference type="AlphaFoldDB" id="A0A915K3G4"/>
<evidence type="ECO:0000313" key="3">
    <source>
        <dbReference type="WBParaSite" id="nRc.2.0.1.t32373-RA"/>
    </source>
</evidence>
<feature type="compositionally biased region" description="Acidic residues" evidence="1">
    <location>
        <begin position="1"/>
        <end position="10"/>
    </location>
</feature>
<dbReference type="WBParaSite" id="nRc.2.0.1.t32373-RA">
    <property type="protein sequence ID" value="nRc.2.0.1.t32373-RA"/>
    <property type="gene ID" value="nRc.2.0.1.g32373"/>
</dbReference>
<evidence type="ECO:0000256" key="1">
    <source>
        <dbReference type="SAM" id="MobiDB-lite"/>
    </source>
</evidence>
<reference evidence="3" key="1">
    <citation type="submission" date="2022-11" db="UniProtKB">
        <authorList>
            <consortium name="WormBaseParasite"/>
        </authorList>
    </citation>
    <scope>IDENTIFICATION</scope>
</reference>
<feature type="region of interest" description="Disordered" evidence="1">
    <location>
        <begin position="1"/>
        <end position="48"/>
    </location>
</feature>
<proteinExistence type="predicted"/>
<evidence type="ECO:0000313" key="2">
    <source>
        <dbReference type="Proteomes" id="UP000887565"/>
    </source>
</evidence>
<sequence>MKNVEDETLIEDGTNNDPYENDNYGDNVADDDDEQASTSKKTRKKQDKKDIVQQFVFLDFETTQEH</sequence>
<dbReference type="Proteomes" id="UP000887565">
    <property type="component" value="Unplaced"/>
</dbReference>
<protein>
    <submittedName>
        <fullName evidence="3">Uncharacterized protein</fullName>
    </submittedName>
</protein>
<accession>A0A915K3G4</accession>
<keyword evidence="2" id="KW-1185">Reference proteome</keyword>